<protein>
    <recommendedName>
        <fullName evidence="3">Urease accessory protein UreF</fullName>
    </recommendedName>
</protein>
<evidence type="ECO:0000256" key="3">
    <source>
        <dbReference type="HAMAP-Rule" id="MF_01385"/>
    </source>
</evidence>
<dbReference type="PANTHER" id="PTHR33620">
    <property type="entry name" value="UREASE ACCESSORY PROTEIN F"/>
    <property type="match status" value="1"/>
</dbReference>
<name>A0A086AAQ3_FLAHY</name>
<evidence type="ECO:0000313" key="4">
    <source>
        <dbReference type="EMBL" id="KFF13767.1"/>
    </source>
</evidence>
<evidence type="ECO:0000313" key="7">
    <source>
        <dbReference type="Proteomes" id="UP000198424"/>
    </source>
</evidence>
<dbReference type="EMBL" id="MUGY01000022">
    <property type="protein sequence ID" value="OXA92441.1"/>
    <property type="molecule type" value="Genomic_DNA"/>
</dbReference>
<evidence type="ECO:0000256" key="1">
    <source>
        <dbReference type="ARBA" id="ARBA00022988"/>
    </source>
</evidence>
<accession>A0A086AAQ3</accession>
<keyword evidence="3" id="KW-0963">Cytoplasm</keyword>
<dbReference type="GO" id="GO:0005737">
    <property type="term" value="C:cytoplasm"/>
    <property type="evidence" value="ECO:0007669"/>
    <property type="project" value="UniProtKB-SubCell"/>
</dbReference>
<dbReference type="AlphaFoldDB" id="A0A086AAQ3"/>
<dbReference type="HAMAP" id="MF_01385">
    <property type="entry name" value="UreF"/>
    <property type="match status" value="1"/>
</dbReference>
<gene>
    <name evidence="3" type="primary">ureF</name>
    <name evidence="5" type="ORF">B0A62_15550</name>
    <name evidence="4" type="ORF">IW20_16940</name>
</gene>
<dbReference type="OrthoDB" id="9798772at2"/>
<evidence type="ECO:0000313" key="5">
    <source>
        <dbReference type="EMBL" id="OXA92441.1"/>
    </source>
</evidence>
<comment type="function">
    <text evidence="3">Required for maturation of urease via the functional incorporation of the urease nickel metallocenter.</text>
</comment>
<dbReference type="Pfam" id="PF01730">
    <property type="entry name" value="UreF"/>
    <property type="match status" value="1"/>
</dbReference>
<comment type="subunit">
    <text evidence="3">UreD, UreF and UreG form a complex that acts as a GTP-hydrolysis-dependent molecular chaperone, activating the urease apoprotein by helping to assemble the nickel containing metallocenter of UreC. The UreE protein probably delivers the nickel.</text>
</comment>
<proteinExistence type="inferred from homology"/>
<dbReference type="PIRSF" id="PIRSF009467">
    <property type="entry name" value="Ureas_acces_UreF"/>
    <property type="match status" value="1"/>
</dbReference>
<comment type="caution">
    <text evidence="4">The sequence shown here is derived from an EMBL/GenBank/DDBJ whole genome shotgun (WGS) entry which is preliminary data.</text>
</comment>
<reference evidence="5 7" key="2">
    <citation type="submission" date="2016-11" db="EMBL/GenBank/DDBJ databases">
        <title>Whole genomes of Flavobacteriaceae.</title>
        <authorList>
            <person name="Stine C."/>
            <person name="Li C."/>
            <person name="Tadesse D."/>
        </authorList>
    </citation>
    <scope>NUCLEOTIDE SEQUENCE [LARGE SCALE GENOMIC DNA]</scope>
    <source>
        <strain evidence="5 7">ATCC 29551</strain>
    </source>
</reference>
<comment type="similarity">
    <text evidence="3">Belongs to the UreF family.</text>
</comment>
<dbReference type="Proteomes" id="UP000028712">
    <property type="component" value="Unassembled WGS sequence"/>
</dbReference>
<evidence type="ECO:0000313" key="6">
    <source>
        <dbReference type="Proteomes" id="UP000028712"/>
    </source>
</evidence>
<evidence type="ECO:0000256" key="2">
    <source>
        <dbReference type="ARBA" id="ARBA00023186"/>
    </source>
</evidence>
<dbReference type="Gene3D" id="1.10.4190.10">
    <property type="entry name" value="Urease accessory protein UreF"/>
    <property type="match status" value="1"/>
</dbReference>
<dbReference type="InterPro" id="IPR002639">
    <property type="entry name" value="UreF"/>
</dbReference>
<organism evidence="4 6">
    <name type="scientific">Flavobacterium hydatis</name>
    <name type="common">Cytophaga aquatilis</name>
    <dbReference type="NCBI Taxonomy" id="991"/>
    <lineage>
        <taxon>Bacteria</taxon>
        <taxon>Pseudomonadati</taxon>
        <taxon>Bacteroidota</taxon>
        <taxon>Flavobacteriia</taxon>
        <taxon>Flavobacteriales</taxon>
        <taxon>Flavobacteriaceae</taxon>
        <taxon>Flavobacterium</taxon>
    </lineage>
</organism>
<dbReference type="InterPro" id="IPR038277">
    <property type="entry name" value="UreF_sf"/>
</dbReference>
<comment type="subcellular location">
    <subcellularLocation>
        <location evidence="3">Cytoplasm</location>
    </subcellularLocation>
</comment>
<sequence length="229" mass="26262">MTNKFLGSLLHIADPTLPIGGFSHSNGLETYVQNNIVKDTPSAEVFIENMLKYNIKFNDASFMRLAYEKTLNNDLQALILLDQECTALKSPREMRDASQKLGLRFIKIFRRHKEFDLALQYEQSIYKGDTTGHYAIAFGMYACLMEIPLEESLFAFFYNSCIGMITNSVKLVPLSQLDGQDMMFRFQPKIAQLVAETLCLDKNLIGMCSIAFDIRAMQHERLYSRLYMS</sequence>
<dbReference type="GO" id="GO:0016151">
    <property type="term" value="F:nickel cation binding"/>
    <property type="evidence" value="ECO:0007669"/>
    <property type="project" value="UniProtKB-UniRule"/>
</dbReference>
<dbReference type="Proteomes" id="UP000198424">
    <property type="component" value="Unassembled WGS sequence"/>
</dbReference>
<reference evidence="4 6" key="1">
    <citation type="submission" date="2014-07" db="EMBL/GenBank/DDBJ databases">
        <title>Genome of Flavobacterium hydatis DSM 2063.</title>
        <authorList>
            <person name="Pipes S.E."/>
            <person name="Stropko S.J."/>
            <person name="Newman J.D."/>
        </authorList>
    </citation>
    <scope>NUCLEOTIDE SEQUENCE [LARGE SCALE GENOMIC DNA]</scope>
    <source>
        <strain evidence="4 6">DSM 2063</strain>
    </source>
</reference>
<dbReference type="EMBL" id="JPRM01000027">
    <property type="protein sequence ID" value="KFF13767.1"/>
    <property type="molecule type" value="Genomic_DNA"/>
</dbReference>
<keyword evidence="7" id="KW-1185">Reference proteome</keyword>
<dbReference type="eggNOG" id="COG0830">
    <property type="taxonomic scope" value="Bacteria"/>
</dbReference>
<keyword evidence="1 3" id="KW-0996">Nickel insertion</keyword>
<dbReference type="STRING" id="991.IW20_16940"/>
<dbReference type="PANTHER" id="PTHR33620:SF1">
    <property type="entry name" value="UREASE ACCESSORY PROTEIN F"/>
    <property type="match status" value="1"/>
</dbReference>
<dbReference type="RefSeq" id="WP_035624709.1">
    <property type="nucleotide sequence ID" value="NZ_JBEWQG010000035.1"/>
</dbReference>
<keyword evidence="2 3" id="KW-0143">Chaperone</keyword>